<reference evidence="1" key="2">
    <citation type="submission" date="2015-06" db="UniProtKB">
        <authorList>
            <consortium name="EnsemblMetazoa"/>
        </authorList>
    </citation>
    <scope>IDENTIFICATION</scope>
</reference>
<evidence type="ECO:0000313" key="2">
    <source>
        <dbReference type="Proteomes" id="UP000015104"/>
    </source>
</evidence>
<dbReference type="HOGENOM" id="CLU_135841_0_0_1"/>
<name>T1KAB8_TETUR</name>
<sequence length="114" mass="14040">MKYPNLKHLALWNFWDIKDEHIEQLVHILPNLVLWDVRECQEVTQRAADYVQDYCKRYGRSIKFYFKGNRDEFKSDWPHLSSEYTLFSRDFDFMKHCFLKPHVFLSNFLIPIDY</sequence>
<keyword evidence="2" id="KW-1185">Reference proteome</keyword>
<reference evidence="2" key="1">
    <citation type="submission" date="2011-08" db="EMBL/GenBank/DDBJ databases">
        <authorList>
            <person name="Rombauts S."/>
        </authorList>
    </citation>
    <scope>NUCLEOTIDE SEQUENCE</scope>
    <source>
        <strain evidence="2">London</strain>
    </source>
</reference>
<dbReference type="EMBL" id="CAEY01001903">
    <property type="status" value="NOT_ANNOTATED_CDS"/>
    <property type="molecule type" value="Genomic_DNA"/>
</dbReference>
<protein>
    <submittedName>
        <fullName evidence="1">Uncharacterized protein</fullName>
    </submittedName>
</protein>
<proteinExistence type="predicted"/>
<evidence type="ECO:0000313" key="1">
    <source>
        <dbReference type="EnsemblMetazoa" id="tetur07g07980.1"/>
    </source>
</evidence>
<dbReference type="EnsemblMetazoa" id="tetur07g07980.1">
    <property type="protein sequence ID" value="tetur07g07980.1"/>
    <property type="gene ID" value="tetur07g07980"/>
</dbReference>
<dbReference type="Proteomes" id="UP000015104">
    <property type="component" value="Unassembled WGS sequence"/>
</dbReference>
<organism evidence="1 2">
    <name type="scientific">Tetranychus urticae</name>
    <name type="common">Two-spotted spider mite</name>
    <dbReference type="NCBI Taxonomy" id="32264"/>
    <lineage>
        <taxon>Eukaryota</taxon>
        <taxon>Metazoa</taxon>
        <taxon>Ecdysozoa</taxon>
        <taxon>Arthropoda</taxon>
        <taxon>Chelicerata</taxon>
        <taxon>Arachnida</taxon>
        <taxon>Acari</taxon>
        <taxon>Acariformes</taxon>
        <taxon>Trombidiformes</taxon>
        <taxon>Prostigmata</taxon>
        <taxon>Eleutherengona</taxon>
        <taxon>Raphignathae</taxon>
        <taxon>Tetranychoidea</taxon>
        <taxon>Tetranychidae</taxon>
        <taxon>Tetranychus</taxon>
    </lineage>
</organism>
<accession>T1KAB8</accession>
<dbReference type="AlphaFoldDB" id="T1KAB8"/>